<sequence length="100" mass="11355">MKTTEKVTVQAPNKITYLLLSLVFDGIGMLSFSIPFLGEFSDVIWAPISGLLMVKMYKGKVGKIAGIFGTLEELFPFSDVIPTFTLTWFYTFYIQKRNKN</sequence>
<protein>
    <submittedName>
        <fullName evidence="2">Uncharacterized protein</fullName>
    </submittedName>
</protein>
<reference evidence="2 3" key="1">
    <citation type="submission" date="2017-04" db="EMBL/GenBank/DDBJ databases">
        <title>Compelte genome sequence of WV33.</title>
        <authorList>
            <person name="Lee P.C."/>
        </authorList>
    </citation>
    <scope>NUCLEOTIDE SEQUENCE [LARGE SCALE GENOMIC DNA]</scope>
    <source>
        <strain evidence="2 3">WV33</strain>
    </source>
</reference>
<name>A0A2S1LI23_9FLAO</name>
<keyword evidence="1" id="KW-1133">Transmembrane helix</keyword>
<dbReference type="RefSeq" id="WP_108742265.1">
    <property type="nucleotide sequence ID" value="NZ_CP020918.1"/>
</dbReference>
<organism evidence="2 3">
    <name type="scientific">Flavobacterium faecale</name>
    <dbReference type="NCBI Taxonomy" id="1355330"/>
    <lineage>
        <taxon>Bacteria</taxon>
        <taxon>Pseudomonadati</taxon>
        <taxon>Bacteroidota</taxon>
        <taxon>Flavobacteriia</taxon>
        <taxon>Flavobacteriales</taxon>
        <taxon>Flavobacteriaceae</taxon>
        <taxon>Flavobacterium</taxon>
    </lineage>
</organism>
<dbReference type="Proteomes" id="UP000244527">
    <property type="component" value="Chromosome"/>
</dbReference>
<proteinExistence type="predicted"/>
<dbReference type="EMBL" id="CP020918">
    <property type="protein sequence ID" value="AWG23368.1"/>
    <property type="molecule type" value="Genomic_DNA"/>
</dbReference>
<gene>
    <name evidence="2" type="ORF">FFWV33_18445</name>
</gene>
<feature type="transmembrane region" description="Helical" evidence="1">
    <location>
        <begin position="15"/>
        <end position="37"/>
    </location>
</feature>
<keyword evidence="1" id="KW-0812">Transmembrane</keyword>
<dbReference type="AlphaFoldDB" id="A0A2S1LI23"/>
<keyword evidence="1" id="KW-0472">Membrane</keyword>
<evidence type="ECO:0000313" key="2">
    <source>
        <dbReference type="EMBL" id="AWG23368.1"/>
    </source>
</evidence>
<keyword evidence="3" id="KW-1185">Reference proteome</keyword>
<feature type="transmembrane region" description="Helical" evidence="1">
    <location>
        <begin position="74"/>
        <end position="94"/>
    </location>
</feature>
<accession>A0A2S1LI23</accession>
<dbReference type="OrthoDB" id="1144067at2"/>
<evidence type="ECO:0000256" key="1">
    <source>
        <dbReference type="SAM" id="Phobius"/>
    </source>
</evidence>
<evidence type="ECO:0000313" key="3">
    <source>
        <dbReference type="Proteomes" id="UP000244527"/>
    </source>
</evidence>
<dbReference type="KEGG" id="ffa:FFWV33_18445"/>